<evidence type="ECO:0000313" key="3">
    <source>
        <dbReference type="EMBL" id="MBB5842278.1"/>
    </source>
</evidence>
<keyword evidence="1" id="KW-0175">Coiled coil</keyword>
<gene>
    <name evidence="3" type="ORF">HD599_000601</name>
</gene>
<feature type="transmembrane region" description="Helical" evidence="2">
    <location>
        <begin position="33"/>
        <end position="56"/>
    </location>
</feature>
<protein>
    <submittedName>
        <fullName evidence="3">Cell division protein FtsB</fullName>
    </submittedName>
</protein>
<dbReference type="GO" id="GO:0051301">
    <property type="term" value="P:cell division"/>
    <property type="evidence" value="ECO:0007669"/>
    <property type="project" value="UniProtKB-KW"/>
</dbReference>
<reference evidence="3 4" key="1">
    <citation type="submission" date="2020-08" db="EMBL/GenBank/DDBJ databases">
        <title>Sequencing the genomes of 1000 actinobacteria strains.</title>
        <authorList>
            <person name="Klenk H.-P."/>
        </authorList>
    </citation>
    <scope>NUCLEOTIDE SEQUENCE [LARGE SCALE GENOMIC DNA]</scope>
    <source>
        <strain evidence="3 4">DSM 105784</strain>
    </source>
</reference>
<dbReference type="RefSeq" id="WP_184233524.1">
    <property type="nucleotide sequence ID" value="NZ_JACHMJ010000001.1"/>
</dbReference>
<comment type="caution">
    <text evidence="3">The sequence shown here is derived from an EMBL/GenBank/DDBJ whole genome shotgun (WGS) entry which is preliminary data.</text>
</comment>
<dbReference type="Proteomes" id="UP000536685">
    <property type="component" value="Unassembled WGS sequence"/>
</dbReference>
<keyword evidence="2" id="KW-0812">Transmembrane</keyword>
<evidence type="ECO:0000256" key="1">
    <source>
        <dbReference type="SAM" id="Coils"/>
    </source>
</evidence>
<sequence>MARRQRTQRVPVALPSMETAPESWLRNIRMSGFTFMMLGLVILAVIVLAPSLRLVIEQQQQLAELRAAVDDKEESVSDLEDDVARWSDPAYIESQARSRVNYVFPGDLTYLVDDDRGVEAATADGAPISTEIQTTQVDWMQTVVSSIFTAGLTDATATTLESPVVPTP</sequence>
<name>A0A841AIW5_9MICO</name>
<evidence type="ECO:0000256" key="2">
    <source>
        <dbReference type="SAM" id="Phobius"/>
    </source>
</evidence>
<organism evidence="3 4">
    <name type="scientific">Conyzicola lurida</name>
    <dbReference type="NCBI Taxonomy" id="1172621"/>
    <lineage>
        <taxon>Bacteria</taxon>
        <taxon>Bacillati</taxon>
        <taxon>Actinomycetota</taxon>
        <taxon>Actinomycetes</taxon>
        <taxon>Micrococcales</taxon>
        <taxon>Microbacteriaceae</taxon>
        <taxon>Conyzicola</taxon>
    </lineage>
</organism>
<dbReference type="Pfam" id="PF04977">
    <property type="entry name" value="DivIC"/>
    <property type="match status" value="1"/>
</dbReference>
<dbReference type="AlphaFoldDB" id="A0A841AIW5"/>
<keyword evidence="4" id="KW-1185">Reference proteome</keyword>
<dbReference type="InterPro" id="IPR007060">
    <property type="entry name" value="FtsL/DivIC"/>
</dbReference>
<keyword evidence="3" id="KW-0131">Cell cycle</keyword>
<dbReference type="EMBL" id="JACHMJ010000001">
    <property type="protein sequence ID" value="MBB5842278.1"/>
    <property type="molecule type" value="Genomic_DNA"/>
</dbReference>
<evidence type="ECO:0000313" key="4">
    <source>
        <dbReference type="Proteomes" id="UP000536685"/>
    </source>
</evidence>
<keyword evidence="3" id="KW-0132">Cell division</keyword>
<feature type="coiled-coil region" evidence="1">
    <location>
        <begin position="55"/>
        <end position="82"/>
    </location>
</feature>
<keyword evidence="2" id="KW-0472">Membrane</keyword>
<accession>A0A841AIW5</accession>
<keyword evidence="2" id="KW-1133">Transmembrane helix</keyword>
<proteinExistence type="predicted"/>